<dbReference type="AlphaFoldDB" id="A0AAV0CE43"/>
<reference evidence="2" key="1">
    <citation type="submission" date="2022-07" db="EMBL/GenBank/DDBJ databases">
        <authorList>
            <person name="Macas J."/>
            <person name="Novak P."/>
            <person name="Neumann P."/>
        </authorList>
    </citation>
    <scope>NUCLEOTIDE SEQUENCE</scope>
</reference>
<dbReference type="Proteomes" id="UP001152523">
    <property type="component" value="Unassembled WGS sequence"/>
</dbReference>
<evidence type="ECO:0000256" key="1">
    <source>
        <dbReference type="SAM" id="MobiDB-lite"/>
    </source>
</evidence>
<proteinExistence type="predicted"/>
<dbReference type="EMBL" id="CAMAPF010000018">
    <property type="protein sequence ID" value="CAH9070994.1"/>
    <property type="molecule type" value="Genomic_DNA"/>
</dbReference>
<organism evidence="2 3">
    <name type="scientific">Cuscuta epithymum</name>
    <dbReference type="NCBI Taxonomy" id="186058"/>
    <lineage>
        <taxon>Eukaryota</taxon>
        <taxon>Viridiplantae</taxon>
        <taxon>Streptophyta</taxon>
        <taxon>Embryophyta</taxon>
        <taxon>Tracheophyta</taxon>
        <taxon>Spermatophyta</taxon>
        <taxon>Magnoliopsida</taxon>
        <taxon>eudicotyledons</taxon>
        <taxon>Gunneridae</taxon>
        <taxon>Pentapetalae</taxon>
        <taxon>asterids</taxon>
        <taxon>lamiids</taxon>
        <taxon>Solanales</taxon>
        <taxon>Convolvulaceae</taxon>
        <taxon>Cuscuteae</taxon>
        <taxon>Cuscuta</taxon>
        <taxon>Cuscuta subgen. Cuscuta</taxon>
    </lineage>
</organism>
<name>A0AAV0CE43_9ASTE</name>
<comment type="caution">
    <text evidence="2">The sequence shown here is derived from an EMBL/GenBank/DDBJ whole genome shotgun (WGS) entry which is preliminary data.</text>
</comment>
<keyword evidence="3" id="KW-1185">Reference proteome</keyword>
<feature type="region of interest" description="Disordered" evidence="1">
    <location>
        <begin position="1"/>
        <end position="26"/>
    </location>
</feature>
<sequence>MAPTTRSALNRSKDEKSSSTRRGKKCYSADMEKHNYGGLKYNPAWEKFKTTAKEIHKSDPDMCRSFRKMFDQFHSYKKWSNGDSFVKAVSESFPEYPQFVEALSELLKANPMLIPNTSPRSAGF</sequence>
<accession>A0AAV0CE43</accession>
<gene>
    <name evidence="2" type="ORF">CEPIT_LOCUS3682</name>
</gene>
<feature type="compositionally biased region" description="Polar residues" evidence="1">
    <location>
        <begin position="1"/>
        <end position="10"/>
    </location>
</feature>
<protein>
    <submittedName>
        <fullName evidence="2">Uncharacterized protein</fullName>
    </submittedName>
</protein>
<evidence type="ECO:0000313" key="2">
    <source>
        <dbReference type="EMBL" id="CAH9070994.1"/>
    </source>
</evidence>
<evidence type="ECO:0000313" key="3">
    <source>
        <dbReference type="Proteomes" id="UP001152523"/>
    </source>
</evidence>